<gene>
    <name evidence="2" type="primary">LOC130500063</name>
</gene>
<dbReference type="KEGG" id="rsz:130500063"/>
<accession>A0A9W3CGV6</accession>
<dbReference type="OrthoDB" id="10411592at2759"/>
<evidence type="ECO:0000313" key="2">
    <source>
        <dbReference type="RefSeq" id="XP_056850742.1"/>
    </source>
</evidence>
<name>A0A9W3CGV6_RAPSA</name>
<reference evidence="2" key="2">
    <citation type="submission" date="2025-08" db="UniProtKB">
        <authorList>
            <consortium name="RefSeq"/>
        </authorList>
    </citation>
    <scope>IDENTIFICATION</scope>
    <source>
        <tissue evidence="2">Leaf</tissue>
    </source>
</reference>
<organism evidence="1 2">
    <name type="scientific">Raphanus sativus</name>
    <name type="common">Radish</name>
    <name type="synonym">Raphanus raphanistrum var. sativus</name>
    <dbReference type="NCBI Taxonomy" id="3726"/>
    <lineage>
        <taxon>Eukaryota</taxon>
        <taxon>Viridiplantae</taxon>
        <taxon>Streptophyta</taxon>
        <taxon>Embryophyta</taxon>
        <taxon>Tracheophyta</taxon>
        <taxon>Spermatophyta</taxon>
        <taxon>Magnoliopsida</taxon>
        <taxon>eudicotyledons</taxon>
        <taxon>Gunneridae</taxon>
        <taxon>Pentapetalae</taxon>
        <taxon>rosids</taxon>
        <taxon>malvids</taxon>
        <taxon>Brassicales</taxon>
        <taxon>Brassicaceae</taxon>
        <taxon>Brassiceae</taxon>
        <taxon>Raphanus</taxon>
    </lineage>
</organism>
<dbReference type="Proteomes" id="UP000504610">
    <property type="component" value="Chromosome 9"/>
</dbReference>
<dbReference type="InterPro" id="IPR004252">
    <property type="entry name" value="Probable_transposase_24"/>
</dbReference>
<dbReference type="GeneID" id="130500063"/>
<dbReference type="Pfam" id="PF03004">
    <property type="entry name" value="Transposase_24"/>
    <property type="match status" value="1"/>
</dbReference>
<dbReference type="AlphaFoldDB" id="A0A9W3CGV6"/>
<protein>
    <submittedName>
        <fullName evidence="2">Uncharacterized protein LOC130500063</fullName>
    </submittedName>
</protein>
<dbReference type="RefSeq" id="XP_056850742.1">
    <property type="nucleotide sequence ID" value="XM_056994762.1"/>
</dbReference>
<keyword evidence="1" id="KW-1185">Reference proteome</keyword>
<sequence>MTVWEHLIDHWQKDETVETSRKNSANRKSDRGGKGIYVYNLGACSMSFKEDQLIEANNGNPIDHLHLIKEAHTNKKTGQIQDPVIREVVELVETQKADFLASQPLFDDADSTGASTNLSRLKGGRLVGLARRASSCPASSSQVSYADPMILEQLQNKDERIGALEGQNTTILVELGDQKKTNAISFFV</sequence>
<evidence type="ECO:0000313" key="1">
    <source>
        <dbReference type="Proteomes" id="UP000504610"/>
    </source>
</evidence>
<proteinExistence type="predicted"/>
<reference evidence="1" key="1">
    <citation type="journal article" date="2019" name="Database">
        <title>The radish genome database (RadishGD): an integrated information resource for radish genomics.</title>
        <authorList>
            <person name="Yu H.J."/>
            <person name="Baek S."/>
            <person name="Lee Y.J."/>
            <person name="Cho A."/>
            <person name="Mun J.H."/>
        </authorList>
    </citation>
    <scope>NUCLEOTIDE SEQUENCE [LARGE SCALE GENOMIC DNA]</scope>
    <source>
        <strain evidence="1">cv. WK10039</strain>
    </source>
</reference>